<feature type="transmembrane region" description="Helical" evidence="8">
    <location>
        <begin position="120"/>
        <end position="137"/>
    </location>
</feature>
<comment type="caution">
    <text evidence="9">The sequence shown here is derived from an EMBL/GenBank/DDBJ whole genome shotgun (WGS) entry which is preliminary data.</text>
</comment>
<dbReference type="GO" id="GO:0015144">
    <property type="term" value="F:carbohydrate transmembrane transporter activity"/>
    <property type="evidence" value="ECO:0007669"/>
    <property type="project" value="InterPro"/>
</dbReference>
<keyword evidence="3" id="KW-0813">Transport</keyword>
<dbReference type="RefSeq" id="WP_057874950.1">
    <property type="nucleotide sequence ID" value="NZ_AYZD01000001.1"/>
</dbReference>
<keyword evidence="10" id="KW-1185">Reference proteome</keyword>
<protein>
    <submittedName>
        <fullName evidence="9">Glucose uptake permease</fullName>
    </submittedName>
</protein>
<dbReference type="GO" id="GO:0005886">
    <property type="term" value="C:plasma membrane"/>
    <property type="evidence" value="ECO:0007669"/>
    <property type="project" value="UniProtKB-SubCell"/>
</dbReference>
<dbReference type="OrthoDB" id="1452595at2"/>
<evidence type="ECO:0000313" key="9">
    <source>
        <dbReference type="EMBL" id="KRM97439.1"/>
    </source>
</evidence>
<keyword evidence="5 8" id="KW-0812">Transmembrane</keyword>
<feature type="transmembrane region" description="Helical" evidence="8">
    <location>
        <begin position="31"/>
        <end position="49"/>
    </location>
</feature>
<dbReference type="CDD" id="cd23110">
    <property type="entry name" value="GRP"/>
    <property type="match status" value="1"/>
</dbReference>
<dbReference type="AlphaFoldDB" id="A0A0R2CZH7"/>
<evidence type="ECO:0000256" key="5">
    <source>
        <dbReference type="ARBA" id="ARBA00022692"/>
    </source>
</evidence>
<feature type="transmembrane region" description="Helical" evidence="8">
    <location>
        <begin position="61"/>
        <end position="83"/>
    </location>
</feature>
<evidence type="ECO:0000313" key="10">
    <source>
        <dbReference type="Proteomes" id="UP000051015"/>
    </source>
</evidence>
<comment type="similarity">
    <text evidence="2">Belongs to the GRP transporter (TC 2.A.7.5) family.</text>
</comment>
<dbReference type="PANTHER" id="PTHR16119:SF17">
    <property type="entry name" value="TRANSMEMBRANE PROTEIN 144"/>
    <property type="match status" value="1"/>
</dbReference>
<proteinExistence type="inferred from homology"/>
<evidence type="ECO:0000256" key="4">
    <source>
        <dbReference type="ARBA" id="ARBA00022597"/>
    </source>
</evidence>
<feature type="transmembrane region" description="Helical" evidence="8">
    <location>
        <begin position="195"/>
        <end position="221"/>
    </location>
</feature>
<comment type="subcellular location">
    <subcellularLocation>
        <location evidence="1">Cell membrane</location>
        <topology evidence="1">Multi-pass membrane protein</topology>
    </subcellularLocation>
</comment>
<dbReference type="Pfam" id="PF06800">
    <property type="entry name" value="Sugar_transport"/>
    <property type="match status" value="1"/>
</dbReference>
<evidence type="ECO:0000256" key="2">
    <source>
        <dbReference type="ARBA" id="ARBA00006117"/>
    </source>
</evidence>
<dbReference type="PATRIC" id="fig|1423725.3.peg.1519"/>
<name>A0A0R2CZH7_9LACO</name>
<accession>A0A0R2CZH7</accession>
<feature type="transmembrane region" description="Helical" evidence="8">
    <location>
        <begin position="233"/>
        <end position="256"/>
    </location>
</feature>
<keyword evidence="6 8" id="KW-1133">Transmembrane helix</keyword>
<feature type="transmembrane region" description="Helical" evidence="8">
    <location>
        <begin position="292"/>
        <end position="312"/>
    </location>
</feature>
<dbReference type="InterPro" id="IPR037185">
    <property type="entry name" value="EmrE-like"/>
</dbReference>
<evidence type="ECO:0000256" key="8">
    <source>
        <dbReference type="SAM" id="Phobius"/>
    </source>
</evidence>
<evidence type="ECO:0000256" key="1">
    <source>
        <dbReference type="ARBA" id="ARBA00004651"/>
    </source>
</evidence>
<evidence type="ECO:0000256" key="3">
    <source>
        <dbReference type="ARBA" id="ARBA00022448"/>
    </source>
</evidence>
<dbReference type="Proteomes" id="UP000051015">
    <property type="component" value="Unassembled WGS sequence"/>
</dbReference>
<evidence type="ECO:0000256" key="7">
    <source>
        <dbReference type="ARBA" id="ARBA00023136"/>
    </source>
</evidence>
<feature type="transmembrane region" description="Helical" evidence="8">
    <location>
        <begin position="158"/>
        <end position="175"/>
    </location>
</feature>
<dbReference type="InterPro" id="IPR010651">
    <property type="entry name" value="Sugar_transport"/>
</dbReference>
<organism evidence="9 10">
    <name type="scientific">Liquorilactobacillus aquaticus DSM 21051</name>
    <dbReference type="NCBI Taxonomy" id="1423725"/>
    <lineage>
        <taxon>Bacteria</taxon>
        <taxon>Bacillati</taxon>
        <taxon>Bacillota</taxon>
        <taxon>Bacilli</taxon>
        <taxon>Lactobacillales</taxon>
        <taxon>Lactobacillaceae</taxon>
        <taxon>Liquorilactobacillus</taxon>
    </lineage>
</organism>
<dbReference type="STRING" id="1423725.FC19_GL001477"/>
<sequence>MHILIALIPSLCWGSIGLLSAKFGGNSSQQTLGLTLGGLLFGFLTYFLWVLPHGYAMNWQIVIIGLVSGVLWTVGQGFQFIAIKSMGVSRAVPLSMTSQIVGNALLGAALLGEWTKVSQWIAGIVAIALIVLGAVWIQTEDKTGKKSNNDIKKNAVGGFLPLLLSTLGFMGYFIAPKLLQRWMDIPAQIINAEHGVQYMITIIFPQSIGMVIGGILFVFMITHETKQLISKITFTNAITGVVWAVGNVALFVSIANPNLGQAAASTLSSLGFIVGAFGGIFILHEKKSSHQMILISLGTVLAVIGAVIISNLDYFANII</sequence>
<dbReference type="SUPFAM" id="SSF103481">
    <property type="entry name" value="Multidrug resistance efflux transporter EmrE"/>
    <property type="match status" value="1"/>
</dbReference>
<reference evidence="9 10" key="1">
    <citation type="journal article" date="2015" name="Genome Announc.">
        <title>Expanding the biotechnology potential of lactobacilli through comparative genomics of 213 strains and associated genera.</title>
        <authorList>
            <person name="Sun Z."/>
            <person name="Harris H.M."/>
            <person name="McCann A."/>
            <person name="Guo C."/>
            <person name="Argimon S."/>
            <person name="Zhang W."/>
            <person name="Yang X."/>
            <person name="Jeffery I.B."/>
            <person name="Cooney J.C."/>
            <person name="Kagawa T.F."/>
            <person name="Liu W."/>
            <person name="Song Y."/>
            <person name="Salvetti E."/>
            <person name="Wrobel A."/>
            <person name="Rasinkangas P."/>
            <person name="Parkhill J."/>
            <person name="Rea M.C."/>
            <person name="O'Sullivan O."/>
            <person name="Ritari J."/>
            <person name="Douillard F.P."/>
            <person name="Paul Ross R."/>
            <person name="Yang R."/>
            <person name="Briner A.E."/>
            <person name="Felis G.E."/>
            <person name="de Vos W.M."/>
            <person name="Barrangou R."/>
            <person name="Klaenhammer T.R."/>
            <person name="Caufield P.W."/>
            <person name="Cui Y."/>
            <person name="Zhang H."/>
            <person name="O'Toole P.W."/>
        </authorList>
    </citation>
    <scope>NUCLEOTIDE SEQUENCE [LARGE SCALE GENOMIC DNA]</scope>
    <source>
        <strain evidence="9 10">DSM 21051</strain>
    </source>
</reference>
<gene>
    <name evidence="9" type="ORF">FC19_GL001477</name>
</gene>
<dbReference type="PANTHER" id="PTHR16119">
    <property type="entry name" value="TRANSMEMBRANE PROTEIN 144"/>
    <property type="match status" value="1"/>
</dbReference>
<keyword evidence="4" id="KW-0762">Sugar transport</keyword>
<evidence type="ECO:0000256" key="6">
    <source>
        <dbReference type="ARBA" id="ARBA00022989"/>
    </source>
</evidence>
<feature type="transmembrane region" description="Helical" evidence="8">
    <location>
        <begin position="262"/>
        <end position="283"/>
    </location>
</feature>
<keyword evidence="7 8" id="KW-0472">Membrane</keyword>
<dbReference type="EMBL" id="AYZD01000001">
    <property type="protein sequence ID" value="KRM97439.1"/>
    <property type="molecule type" value="Genomic_DNA"/>
</dbReference>